<dbReference type="GO" id="GO:0006281">
    <property type="term" value="P:DNA repair"/>
    <property type="evidence" value="ECO:0007669"/>
    <property type="project" value="UniProtKB-ARBA"/>
</dbReference>
<feature type="compositionally biased region" description="Pro residues" evidence="3">
    <location>
        <begin position="691"/>
        <end position="702"/>
    </location>
</feature>
<dbReference type="PANTHER" id="PTHR11081">
    <property type="entry name" value="FLAP ENDONUCLEASE FAMILY MEMBER"/>
    <property type="match status" value="1"/>
</dbReference>
<evidence type="ECO:0008006" key="8">
    <source>
        <dbReference type="Google" id="ProtNLM"/>
    </source>
</evidence>
<dbReference type="Pfam" id="PF00867">
    <property type="entry name" value="XPG_I"/>
    <property type="match status" value="1"/>
</dbReference>
<dbReference type="Pfam" id="PF18380">
    <property type="entry name" value="GEN1_C"/>
    <property type="match status" value="1"/>
</dbReference>
<dbReference type="SUPFAM" id="SSF88723">
    <property type="entry name" value="PIN domain-like"/>
    <property type="match status" value="1"/>
</dbReference>
<evidence type="ECO:0000256" key="2">
    <source>
        <dbReference type="ARBA" id="ARBA00022801"/>
    </source>
</evidence>
<dbReference type="AlphaFoldDB" id="A0A0F4ZA93"/>
<dbReference type="InterPro" id="IPR029060">
    <property type="entry name" value="PIN-like_dom_sf"/>
</dbReference>
<feature type="domain" description="XPG-I" evidence="4">
    <location>
        <begin position="88"/>
        <end position="162"/>
    </location>
</feature>
<dbReference type="InterPro" id="IPR037316">
    <property type="entry name" value="Yen1_H3TH"/>
</dbReference>
<protein>
    <recommendedName>
        <fullName evidence="8">XPG-I domain-containing protein</fullName>
    </recommendedName>
</protein>
<dbReference type="Gene3D" id="3.40.50.1010">
    <property type="entry name" value="5'-nuclease"/>
    <property type="match status" value="2"/>
</dbReference>
<feature type="compositionally biased region" description="Polar residues" evidence="3">
    <location>
        <begin position="626"/>
        <end position="644"/>
    </location>
</feature>
<sequence>MDHLEKTGRRLRIAVDIAIWMFQLRSAKGGSNSDTRGLFYRIVRNLSLGIEPVFVFDGPNKPKVKRNKSSVRSEGAKAAMAQAKQIIRMFGLKFHDAPGEAEAECALMQQRGVVDVVLSEDIDTLMFGCTKTIRYVPYSNKRGQHTHVTLFDSDVIRQDHGLDREGMILVAMMSGGDYDPKGIENCGVKVASEAARAGFGKSLCALKSSQKEDLRKWREQLQHELYTNEKRLFRQVHKTLKIPIDFPNMEILRYYTHPVVSDLSVIDQLKNTPELDWAKPIDIVRMRDLVRDFFDWDYLGGACKLIKVISPCILVEKLLAMSRDSSRDLLDVNEREQREKRIVRNIKSRRHHESTDCTPELRIEYNPFEVVGLDISKEEDGVVAATRGGLATNSDDEFEIYSEVQTVAVLNMTTTVLGWVPEVIVRLGAPLATEDFGEVMRRKEAIKSRTASFQRTRSGRGDDMAQSTLTEWASPKKNKSPAKPQRTISAISVPSNGQKSPDLVPLDLWEVSSTGKVLFPSATAQVPSSLPKPTANTKSSQPRLPPKPTKKNPLQAMQKSPRRPAKVDTEFWNMPIPEIPDLPRLRQEPRAKTPEQAAPRPMVRAQTTPVFIDLSSDPGSALLQAPSPSAETAQSNQTQSSSVLSVKRGPSRALSSEAGLSRLSENSHKKRAINLPTSRQANIDLCFSSSPPSPQAQPPPRLQRPVSLLTSKSKRTSIVVLSDDDAENQGEGDSSFLLPLEHIPKAASLSKRQ</sequence>
<dbReference type="SUPFAM" id="SSF47807">
    <property type="entry name" value="5' to 3' exonuclease, C-terminal subdomain"/>
    <property type="match status" value="1"/>
</dbReference>
<feature type="domain" description="XPG N-terminal" evidence="5">
    <location>
        <begin position="3"/>
        <end position="79"/>
    </location>
</feature>
<dbReference type="SMART" id="SM00484">
    <property type="entry name" value="XPGI"/>
    <property type="match status" value="1"/>
</dbReference>
<keyword evidence="1" id="KW-0540">Nuclease</keyword>
<comment type="caution">
    <text evidence="6">The sequence shown here is derived from an EMBL/GenBank/DDBJ whole genome shotgun (WGS) entry which is preliminary data.</text>
</comment>
<organism evidence="6 7">
    <name type="scientific">Thielaviopsis punctulata</name>
    <dbReference type="NCBI Taxonomy" id="72032"/>
    <lineage>
        <taxon>Eukaryota</taxon>
        <taxon>Fungi</taxon>
        <taxon>Dikarya</taxon>
        <taxon>Ascomycota</taxon>
        <taxon>Pezizomycotina</taxon>
        <taxon>Sordariomycetes</taxon>
        <taxon>Hypocreomycetidae</taxon>
        <taxon>Microascales</taxon>
        <taxon>Ceratocystidaceae</taxon>
        <taxon>Thielaviopsis</taxon>
    </lineage>
</organism>
<evidence type="ECO:0000313" key="7">
    <source>
        <dbReference type="Proteomes" id="UP000033483"/>
    </source>
</evidence>
<feature type="compositionally biased region" description="Polar residues" evidence="3">
    <location>
        <begin position="486"/>
        <end position="499"/>
    </location>
</feature>
<dbReference type="Gene3D" id="1.10.150.20">
    <property type="entry name" value="5' to 3' exonuclease, C-terminal subdomain"/>
    <property type="match status" value="1"/>
</dbReference>
<dbReference type="InterPro" id="IPR041177">
    <property type="entry name" value="GEN1_C"/>
</dbReference>
<dbReference type="CDD" id="cd09906">
    <property type="entry name" value="H3TH_YEN1"/>
    <property type="match status" value="1"/>
</dbReference>
<keyword evidence="2" id="KW-0378">Hydrolase</keyword>
<evidence type="ECO:0000259" key="4">
    <source>
        <dbReference type="SMART" id="SM00484"/>
    </source>
</evidence>
<dbReference type="EMBL" id="LAEV01001665">
    <property type="protein sequence ID" value="KKA27467.1"/>
    <property type="molecule type" value="Genomic_DNA"/>
</dbReference>
<dbReference type="InterPro" id="IPR006084">
    <property type="entry name" value="XPG/Rad2"/>
</dbReference>
<dbReference type="PRINTS" id="PR00853">
    <property type="entry name" value="XPGRADSUPER"/>
</dbReference>
<dbReference type="SMART" id="SM00485">
    <property type="entry name" value="XPGN"/>
    <property type="match status" value="1"/>
</dbReference>
<evidence type="ECO:0000256" key="1">
    <source>
        <dbReference type="ARBA" id="ARBA00022722"/>
    </source>
</evidence>
<dbReference type="GO" id="GO:0017108">
    <property type="term" value="F:5'-flap endonuclease activity"/>
    <property type="evidence" value="ECO:0007669"/>
    <property type="project" value="TreeGrafter"/>
</dbReference>
<dbReference type="GO" id="GO:0008821">
    <property type="term" value="F:crossover junction DNA endonuclease activity"/>
    <property type="evidence" value="ECO:0007669"/>
    <property type="project" value="InterPro"/>
</dbReference>
<dbReference type="OrthoDB" id="2959108at2759"/>
<evidence type="ECO:0000256" key="3">
    <source>
        <dbReference type="SAM" id="MobiDB-lite"/>
    </source>
</evidence>
<dbReference type="InterPro" id="IPR006085">
    <property type="entry name" value="XPG_DNA_repair_N"/>
</dbReference>
<dbReference type="CDD" id="cd09870">
    <property type="entry name" value="PIN_YEN1"/>
    <property type="match status" value="1"/>
</dbReference>
<dbReference type="InterPro" id="IPR006086">
    <property type="entry name" value="XPG-I_dom"/>
</dbReference>
<feature type="compositionally biased region" description="Basic and acidic residues" evidence="3">
    <location>
        <begin position="581"/>
        <end position="593"/>
    </location>
</feature>
<evidence type="ECO:0000313" key="6">
    <source>
        <dbReference type="EMBL" id="KKA27467.1"/>
    </source>
</evidence>
<reference evidence="6 7" key="1">
    <citation type="submission" date="2015-03" db="EMBL/GenBank/DDBJ databases">
        <authorList>
            <person name="Radwan O."/>
            <person name="Al-Naeli F.A."/>
            <person name="Rendon G.A."/>
            <person name="Fields C."/>
        </authorList>
    </citation>
    <scope>NUCLEOTIDE SEQUENCE [LARGE SCALE GENOMIC DNA]</scope>
    <source>
        <strain evidence="6">CR-DP1</strain>
    </source>
</reference>
<feature type="region of interest" description="Disordered" evidence="3">
    <location>
        <begin position="447"/>
        <end position="501"/>
    </location>
</feature>
<accession>A0A0F4ZA93</accession>
<evidence type="ECO:0000259" key="5">
    <source>
        <dbReference type="SMART" id="SM00485"/>
    </source>
</evidence>
<proteinExistence type="predicted"/>
<name>A0A0F4ZA93_9PEZI</name>
<dbReference type="PANTHER" id="PTHR11081:SF75">
    <property type="entry name" value="ENDONUCLEASE, PUTATIVE (AFU_ORTHOLOGUE AFUA_3G13260)-RELATED"/>
    <property type="match status" value="1"/>
</dbReference>
<dbReference type="Proteomes" id="UP000033483">
    <property type="component" value="Unassembled WGS sequence"/>
</dbReference>
<feature type="region of interest" description="Disordered" evidence="3">
    <location>
        <begin position="522"/>
        <end position="709"/>
    </location>
</feature>
<dbReference type="Pfam" id="PF00752">
    <property type="entry name" value="XPG_N"/>
    <property type="match status" value="1"/>
</dbReference>
<keyword evidence="7" id="KW-1185">Reference proteome</keyword>
<gene>
    <name evidence="6" type="ORF">TD95_001989</name>
</gene>
<dbReference type="InterPro" id="IPR036279">
    <property type="entry name" value="5-3_exonuclease_C_sf"/>
</dbReference>